<accession>A0ABR2TTJ7</accession>
<name>A0ABR2TTJ7_9ROSI</name>
<evidence type="ECO:0000313" key="3">
    <source>
        <dbReference type="Proteomes" id="UP001396334"/>
    </source>
</evidence>
<dbReference type="EMBL" id="JBBPBN010000004">
    <property type="protein sequence ID" value="KAK9040756.1"/>
    <property type="molecule type" value="Genomic_DNA"/>
</dbReference>
<reference evidence="2 3" key="1">
    <citation type="journal article" date="2024" name="G3 (Bethesda)">
        <title>Genome assembly of Hibiscus sabdariffa L. provides insights into metabolisms of medicinal natural products.</title>
        <authorList>
            <person name="Kim T."/>
        </authorList>
    </citation>
    <scope>NUCLEOTIDE SEQUENCE [LARGE SCALE GENOMIC DNA]</scope>
    <source>
        <strain evidence="2">TK-2024</strain>
        <tissue evidence="2">Old leaves</tissue>
    </source>
</reference>
<dbReference type="Pfam" id="PF13966">
    <property type="entry name" value="zf-RVT"/>
    <property type="match status" value="1"/>
</dbReference>
<protein>
    <recommendedName>
        <fullName evidence="1">Reverse transcriptase zinc-binding domain-containing protein</fullName>
    </recommendedName>
</protein>
<evidence type="ECO:0000313" key="2">
    <source>
        <dbReference type="EMBL" id="KAK9040756.1"/>
    </source>
</evidence>
<keyword evidence="3" id="KW-1185">Reference proteome</keyword>
<dbReference type="InterPro" id="IPR026960">
    <property type="entry name" value="RVT-Znf"/>
</dbReference>
<feature type="domain" description="Reverse transcriptase zinc-binding" evidence="1">
    <location>
        <begin position="87"/>
        <end position="155"/>
    </location>
</feature>
<proteinExistence type="predicted"/>
<comment type="caution">
    <text evidence="2">The sequence shown here is derived from an EMBL/GenBank/DDBJ whole genome shotgun (WGS) entry which is preliminary data.</text>
</comment>
<sequence length="181" mass="20847">MLKLHLLCATISSKKLYLKLWKLKQKSVWKSVTSEAFFKATDKEVCKRLVELEMRSGDNLSQDSLSWKAESNGIYFVKSFCKNSTADTDGVWKLVWSSLAPSNVEVFVWKLVLGRIPTKTELQKRESMSQQNSSCPLCSKDPETASHLFCHCPVTWLVRNRWCRLWGVHMVFSADVRNLLL</sequence>
<organism evidence="2 3">
    <name type="scientific">Hibiscus sabdariffa</name>
    <name type="common">roselle</name>
    <dbReference type="NCBI Taxonomy" id="183260"/>
    <lineage>
        <taxon>Eukaryota</taxon>
        <taxon>Viridiplantae</taxon>
        <taxon>Streptophyta</taxon>
        <taxon>Embryophyta</taxon>
        <taxon>Tracheophyta</taxon>
        <taxon>Spermatophyta</taxon>
        <taxon>Magnoliopsida</taxon>
        <taxon>eudicotyledons</taxon>
        <taxon>Gunneridae</taxon>
        <taxon>Pentapetalae</taxon>
        <taxon>rosids</taxon>
        <taxon>malvids</taxon>
        <taxon>Malvales</taxon>
        <taxon>Malvaceae</taxon>
        <taxon>Malvoideae</taxon>
        <taxon>Hibiscus</taxon>
    </lineage>
</organism>
<evidence type="ECO:0000259" key="1">
    <source>
        <dbReference type="Pfam" id="PF13966"/>
    </source>
</evidence>
<gene>
    <name evidence="2" type="ORF">V6N11_015896</name>
</gene>
<dbReference type="Proteomes" id="UP001396334">
    <property type="component" value="Unassembled WGS sequence"/>
</dbReference>